<keyword evidence="11" id="KW-0966">Cell projection</keyword>
<evidence type="ECO:0000256" key="5">
    <source>
        <dbReference type="ARBA" id="ARBA00022500"/>
    </source>
</evidence>
<comment type="similarity">
    <text evidence="3 10">Belongs to the FliL family.</text>
</comment>
<keyword evidence="11" id="KW-0282">Flagellum</keyword>
<evidence type="ECO:0000256" key="3">
    <source>
        <dbReference type="ARBA" id="ARBA00008281"/>
    </source>
</evidence>
<keyword evidence="7 10" id="KW-0283">Flagellar rotation</keyword>
<reference evidence="11 12" key="1">
    <citation type="submission" date="2016-04" db="EMBL/GenBank/DDBJ databases">
        <title>Complete genome sequence of natural rubber-degrading, novel Gram-negative bacterium, Rhizobacter gummiphilus strain NS21.</title>
        <authorList>
            <person name="Tabata M."/>
            <person name="Kasai D."/>
            <person name="Fukuda M."/>
        </authorList>
    </citation>
    <scope>NUCLEOTIDE SEQUENCE [LARGE SCALE GENOMIC DNA]</scope>
    <source>
        <strain evidence="11 12">NS21</strain>
    </source>
</reference>
<dbReference type="GO" id="GO:0006935">
    <property type="term" value="P:chemotaxis"/>
    <property type="evidence" value="ECO:0007669"/>
    <property type="project" value="UniProtKB-KW"/>
</dbReference>
<dbReference type="Pfam" id="PF03748">
    <property type="entry name" value="FliL"/>
    <property type="match status" value="1"/>
</dbReference>
<evidence type="ECO:0000256" key="6">
    <source>
        <dbReference type="ARBA" id="ARBA00022692"/>
    </source>
</evidence>
<evidence type="ECO:0000256" key="4">
    <source>
        <dbReference type="ARBA" id="ARBA00022475"/>
    </source>
</evidence>
<dbReference type="GO" id="GO:0009425">
    <property type="term" value="C:bacterial-type flagellum basal body"/>
    <property type="evidence" value="ECO:0007669"/>
    <property type="project" value="InterPro"/>
</dbReference>
<keyword evidence="8" id="KW-1133">Transmembrane helix</keyword>
<protein>
    <recommendedName>
        <fullName evidence="10">Flagellar protein FliL</fullName>
    </recommendedName>
</protein>
<dbReference type="STRING" id="946333.A4W93_15955"/>
<proteinExistence type="inferred from homology"/>
<evidence type="ECO:0000256" key="1">
    <source>
        <dbReference type="ARBA" id="ARBA00002254"/>
    </source>
</evidence>
<dbReference type="KEGG" id="rgu:A4W93_15955"/>
<dbReference type="OrthoDB" id="7062113at2"/>
<dbReference type="RefSeq" id="WP_085751562.1">
    <property type="nucleotide sequence ID" value="NZ_BSPR01000004.1"/>
</dbReference>
<organism evidence="11 12">
    <name type="scientific">Piscinibacter gummiphilus</name>
    <dbReference type="NCBI Taxonomy" id="946333"/>
    <lineage>
        <taxon>Bacteria</taxon>
        <taxon>Pseudomonadati</taxon>
        <taxon>Pseudomonadota</taxon>
        <taxon>Betaproteobacteria</taxon>
        <taxon>Burkholderiales</taxon>
        <taxon>Sphaerotilaceae</taxon>
        <taxon>Piscinibacter</taxon>
    </lineage>
</organism>
<evidence type="ECO:0000256" key="2">
    <source>
        <dbReference type="ARBA" id="ARBA00004162"/>
    </source>
</evidence>
<evidence type="ECO:0000256" key="9">
    <source>
        <dbReference type="ARBA" id="ARBA00023136"/>
    </source>
</evidence>
<keyword evidence="5 10" id="KW-0145">Chemotaxis</keyword>
<dbReference type="InterPro" id="IPR005503">
    <property type="entry name" value="FliL"/>
</dbReference>
<evidence type="ECO:0000256" key="10">
    <source>
        <dbReference type="RuleBase" id="RU364125"/>
    </source>
</evidence>
<keyword evidence="12" id="KW-1185">Reference proteome</keyword>
<sequence length="156" mass="17231">MKKMPLIIAAVVTGVLLTAVGGAAAWYTLRPKVEPTPEMLAEKAAEEARKHPPKYVSLEKVIVMLRRENGDTGSHYMAVDLVFKTNEKDEKVTREHLPMLRSVAVRSLSALTPATAGGMSIDQFAEEVNKAYADSYEAEKRDKPFSEVMIGKLIIE</sequence>
<dbReference type="AlphaFoldDB" id="A0A1W6LAL2"/>
<keyword evidence="11" id="KW-0969">Cilium</keyword>
<comment type="subcellular location">
    <subcellularLocation>
        <location evidence="10">Cell inner membrane</location>
    </subcellularLocation>
    <subcellularLocation>
        <location evidence="2">Cell membrane</location>
        <topology evidence="2">Single-pass membrane protein</topology>
    </subcellularLocation>
</comment>
<keyword evidence="10" id="KW-0997">Cell inner membrane</keyword>
<evidence type="ECO:0000313" key="12">
    <source>
        <dbReference type="Proteomes" id="UP000193427"/>
    </source>
</evidence>
<dbReference type="GO" id="GO:0005886">
    <property type="term" value="C:plasma membrane"/>
    <property type="evidence" value="ECO:0007669"/>
    <property type="project" value="UniProtKB-SubCell"/>
</dbReference>
<name>A0A1W6LAL2_9BURK</name>
<dbReference type="EMBL" id="CP015118">
    <property type="protein sequence ID" value="ARN21273.1"/>
    <property type="molecule type" value="Genomic_DNA"/>
</dbReference>
<keyword evidence="6" id="KW-0812">Transmembrane</keyword>
<evidence type="ECO:0000313" key="11">
    <source>
        <dbReference type="EMBL" id="ARN21273.1"/>
    </source>
</evidence>
<gene>
    <name evidence="11" type="ORF">A4W93_15955</name>
</gene>
<accession>A0A1W6LAL2</accession>
<keyword evidence="4" id="KW-1003">Cell membrane</keyword>
<evidence type="ECO:0000256" key="8">
    <source>
        <dbReference type="ARBA" id="ARBA00022989"/>
    </source>
</evidence>
<comment type="function">
    <text evidence="1 10">Controls the rotational direction of flagella during chemotaxis.</text>
</comment>
<keyword evidence="9 10" id="KW-0472">Membrane</keyword>
<dbReference type="GO" id="GO:0071973">
    <property type="term" value="P:bacterial-type flagellum-dependent cell motility"/>
    <property type="evidence" value="ECO:0007669"/>
    <property type="project" value="InterPro"/>
</dbReference>
<evidence type="ECO:0000256" key="7">
    <source>
        <dbReference type="ARBA" id="ARBA00022779"/>
    </source>
</evidence>
<dbReference type="Proteomes" id="UP000193427">
    <property type="component" value="Chromosome"/>
</dbReference>